<dbReference type="Pfam" id="PF20721">
    <property type="entry name" value="C19orf12"/>
    <property type="match status" value="1"/>
</dbReference>
<dbReference type="InterPro" id="IPR033369">
    <property type="entry name" value="C19orf12"/>
</dbReference>
<comment type="similarity">
    <text evidence="1">Belongs to the C19orf12 family.</text>
</comment>
<protein>
    <submittedName>
        <fullName evidence="3">Uncharacterized protein</fullName>
    </submittedName>
</protein>
<dbReference type="PANTHER" id="PTHR31493:SF1">
    <property type="entry name" value="PROTEIN C19ORF12"/>
    <property type="match status" value="1"/>
</dbReference>
<dbReference type="AlphaFoldDB" id="A0A914VMA9"/>
<proteinExistence type="inferred from homology"/>
<evidence type="ECO:0000313" key="3">
    <source>
        <dbReference type="WBParaSite" id="PSAMB.scaffold217size64839.g3325.t1"/>
    </source>
</evidence>
<evidence type="ECO:0000256" key="1">
    <source>
        <dbReference type="ARBA" id="ARBA00029457"/>
    </source>
</evidence>
<organism evidence="2 3">
    <name type="scientific">Plectus sambesii</name>
    <dbReference type="NCBI Taxonomy" id="2011161"/>
    <lineage>
        <taxon>Eukaryota</taxon>
        <taxon>Metazoa</taxon>
        <taxon>Ecdysozoa</taxon>
        <taxon>Nematoda</taxon>
        <taxon>Chromadorea</taxon>
        <taxon>Plectida</taxon>
        <taxon>Plectina</taxon>
        <taxon>Plectoidea</taxon>
        <taxon>Plectidae</taxon>
        <taxon>Plectus</taxon>
    </lineage>
</organism>
<dbReference type="Proteomes" id="UP000887566">
    <property type="component" value="Unplaced"/>
</dbReference>
<dbReference type="PANTHER" id="PTHR31493">
    <property type="entry name" value="NAZO FAMILY MEMBER"/>
    <property type="match status" value="1"/>
</dbReference>
<name>A0A914VMA9_9BILA</name>
<keyword evidence="2" id="KW-1185">Reference proteome</keyword>
<dbReference type="WBParaSite" id="PSAMB.scaffold217size64839.g3325.t1">
    <property type="protein sequence ID" value="PSAMB.scaffold217size64839.g3325.t1"/>
    <property type="gene ID" value="PSAMB.scaffold217size64839.g3325"/>
</dbReference>
<sequence>MTASVASLVYLNKVFEILSESREMKKTFIGIAKQTGYTASGAAIGGIVAGPAGAFVGAVFGAWAGYATAEDYQSMVNVVRTLSDDEKYRLEQKIQALVGSVSIEQFVTWLQTEGHRQLLLSVLGEAVKAA</sequence>
<reference evidence="3" key="1">
    <citation type="submission" date="2022-11" db="UniProtKB">
        <authorList>
            <consortium name="WormBaseParasite"/>
        </authorList>
    </citation>
    <scope>IDENTIFICATION</scope>
</reference>
<evidence type="ECO:0000313" key="2">
    <source>
        <dbReference type="Proteomes" id="UP000887566"/>
    </source>
</evidence>
<accession>A0A914VMA9</accession>